<dbReference type="EMBL" id="CAJVQC010001148">
    <property type="protein sequence ID" value="CAG8488532.1"/>
    <property type="molecule type" value="Genomic_DNA"/>
</dbReference>
<proteinExistence type="predicted"/>
<accession>A0ACA9KR51</accession>
<gene>
    <name evidence="1" type="ORF">RPERSI_LOCUS1283</name>
</gene>
<dbReference type="Proteomes" id="UP000789920">
    <property type="component" value="Unassembled WGS sequence"/>
</dbReference>
<evidence type="ECO:0000313" key="1">
    <source>
        <dbReference type="EMBL" id="CAG8488532.1"/>
    </source>
</evidence>
<name>A0ACA9KR51_9GLOM</name>
<sequence>MLNLLHVRLRIWLEELKYLFLRMQNLSQAVFNHLVTTVLPSSKLADEDFQQLLKKSKLMFNKFYHTFNKDLKILAKGYINNYSNEDTNYLDESTLNTYINHDVSTKILQKYLSNTRELELADKTQETNCEFISYKQVLEDIKNMDQITISLDIPTQVL</sequence>
<keyword evidence="2" id="KW-1185">Reference proteome</keyword>
<reference evidence="1" key="1">
    <citation type="submission" date="2021-06" db="EMBL/GenBank/DDBJ databases">
        <authorList>
            <person name="Kallberg Y."/>
            <person name="Tangrot J."/>
            <person name="Rosling A."/>
        </authorList>
    </citation>
    <scope>NUCLEOTIDE SEQUENCE</scope>
    <source>
        <strain evidence="1">MA461A</strain>
    </source>
</reference>
<evidence type="ECO:0000313" key="2">
    <source>
        <dbReference type="Proteomes" id="UP000789920"/>
    </source>
</evidence>
<organism evidence="1 2">
    <name type="scientific">Racocetra persica</name>
    <dbReference type="NCBI Taxonomy" id="160502"/>
    <lineage>
        <taxon>Eukaryota</taxon>
        <taxon>Fungi</taxon>
        <taxon>Fungi incertae sedis</taxon>
        <taxon>Mucoromycota</taxon>
        <taxon>Glomeromycotina</taxon>
        <taxon>Glomeromycetes</taxon>
        <taxon>Diversisporales</taxon>
        <taxon>Gigasporaceae</taxon>
        <taxon>Racocetra</taxon>
    </lineage>
</organism>
<protein>
    <submittedName>
        <fullName evidence="1">36110_t:CDS:1</fullName>
    </submittedName>
</protein>
<comment type="caution">
    <text evidence="1">The sequence shown here is derived from an EMBL/GenBank/DDBJ whole genome shotgun (WGS) entry which is preliminary data.</text>
</comment>